<gene>
    <name evidence="1" type="ORF">LCGC14_3094800</name>
</gene>
<accession>A0A0F8WA11</accession>
<proteinExistence type="predicted"/>
<reference evidence="1" key="1">
    <citation type="journal article" date="2015" name="Nature">
        <title>Complex archaea that bridge the gap between prokaryotes and eukaryotes.</title>
        <authorList>
            <person name="Spang A."/>
            <person name="Saw J.H."/>
            <person name="Jorgensen S.L."/>
            <person name="Zaremba-Niedzwiedzka K."/>
            <person name="Martijn J."/>
            <person name="Lind A.E."/>
            <person name="van Eijk R."/>
            <person name="Schleper C."/>
            <person name="Guy L."/>
            <person name="Ettema T.J."/>
        </authorList>
    </citation>
    <scope>NUCLEOTIDE SEQUENCE</scope>
</reference>
<dbReference type="EMBL" id="LAZR01066506">
    <property type="protein sequence ID" value="KKK53438.1"/>
    <property type="molecule type" value="Genomic_DNA"/>
</dbReference>
<feature type="non-terminal residue" evidence="1">
    <location>
        <position position="67"/>
    </location>
</feature>
<protein>
    <submittedName>
        <fullName evidence="1">Uncharacterized protein</fullName>
    </submittedName>
</protein>
<organism evidence="1">
    <name type="scientific">marine sediment metagenome</name>
    <dbReference type="NCBI Taxonomy" id="412755"/>
    <lineage>
        <taxon>unclassified sequences</taxon>
        <taxon>metagenomes</taxon>
        <taxon>ecological metagenomes</taxon>
    </lineage>
</organism>
<evidence type="ECO:0000313" key="1">
    <source>
        <dbReference type="EMBL" id="KKK53438.1"/>
    </source>
</evidence>
<comment type="caution">
    <text evidence="1">The sequence shown here is derived from an EMBL/GenBank/DDBJ whole genome shotgun (WGS) entry which is preliminary data.</text>
</comment>
<name>A0A0F8WA11_9ZZZZ</name>
<dbReference type="AlphaFoldDB" id="A0A0F8WA11"/>
<sequence length="67" mass="7643">MTTMTENLTIANTIHRQIMASDYWCLAACGAREYVALDANDERQGGLMFRVTITARKFHKVIIELTH</sequence>